<dbReference type="GO" id="GO:0004316">
    <property type="term" value="F:3-oxoacyl-[acyl-carrier-protein] reductase (NADPH) activity"/>
    <property type="evidence" value="ECO:0007669"/>
    <property type="project" value="UniProtKB-EC"/>
</dbReference>
<dbReference type="EC" id="1.1.1.100" evidence="2"/>
<evidence type="ECO:0000313" key="5">
    <source>
        <dbReference type="Proteomes" id="UP001347796"/>
    </source>
</evidence>
<comment type="caution">
    <text evidence="4">The sequence shown here is derived from an EMBL/GenBank/DDBJ whole genome shotgun (WGS) entry which is preliminary data.</text>
</comment>
<protein>
    <recommendedName>
        <fullName evidence="2">3-oxoacyl-[acyl-carrier-protein] reductase</fullName>
        <ecNumber evidence="2">1.1.1.100</ecNumber>
    </recommendedName>
</protein>
<dbReference type="AlphaFoldDB" id="A0AAN8J0J2"/>
<dbReference type="Gene3D" id="3.40.50.720">
    <property type="entry name" value="NAD(P)-binding Rossmann-like Domain"/>
    <property type="match status" value="1"/>
</dbReference>
<keyword evidence="5" id="KW-1185">Reference proteome</keyword>
<dbReference type="InterPro" id="IPR050259">
    <property type="entry name" value="SDR"/>
</dbReference>
<evidence type="ECO:0000256" key="3">
    <source>
        <dbReference type="ARBA" id="ARBA00048508"/>
    </source>
</evidence>
<reference evidence="4 5" key="1">
    <citation type="submission" date="2024-01" db="EMBL/GenBank/DDBJ databases">
        <title>The genome of the rayed Mediterranean limpet Patella caerulea (Linnaeus, 1758).</title>
        <authorList>
            <person name="Anh-Thu Weber A."/>
            <person name="Halstead-Nussloch G."/>
        </authorList>
    </citation>
    <scope>NUCLEOTIDE SEQUENCE [LARGE SCALE GENOMIC DNA]</scope>
    <source>
        <strain evidence="4">AATW-2023a</strain>
        <tissue evidence="4">Whole specimen</tissue>
    </source>
</reference>
<dbReference type="PRINTS" id="PR00080">
    <property type="entry name" value="SDRFAMILY"/>
</dbReference>
<dbReference type="Pfam" id="PF13561">
    <property type="entry name" value="adh_short_C2"/>
    <property type="match status" value="1"/>
</dbReference>
<accession>A0AAN8J0J2</accession>
<dbReference type="Proteomes" id="UP001347796">
    <property type="component" value="Unassembled WGS sequence"/>
</dbReference>
<dbReference type="InterPro" id="IPR036291">
    <property type="entry name" value="NAD(P)-bd_dom_sf"/>
</dbReference>
<dbReference type="SUPFAM" id="SSF51735">
    <property type="entry name" value="NAD(P)-binding Rossmann-fold domains"/>
    <property type="match status" value="1"/>
</dbReference>
<name>A0AAN8J0J2_PATCE</name>
<dbReference type="EMBL" id="JAZGQO010000018">
    <property type="protein sequence ID" value="KAK6167298.1"/>
    <property type="molecule type" value="Genomic_DNA"/>
</dbReference>
<evidence type="ECO:0000313" key="4">
    <source>
        <dbReference type="EMBL" id="KAK6167298.1"/>
    </source>
</evidence>
<sequence length="261" mass="28031">MDLSGKVAVVSGSTTGIGLGISHHLASKGCSVVITGLGSQDLTDSVLKDFRGKYKGRYEYVEGDLRKEDCVISLCDKVLQLFPDGVDILINNAGIIHISDVEDYPVQKWNDMVSVSLTAPFIFMRQFIPKMKIKGWGRIISMSSQMGHVSAPGQATYSAVKSGLIGLTKGVALEVATHGVTVNAICPGFADAPMFHTFVKVDAVEKKKSYEDTKVQYSSQIPTNQLVTIDQIGEMVLYLCSPGACNVTGTSLLIDGGYTAR</sequence>
<evidence type="ECO:0000256" key="1">
    <source>
        <dbReference type="ARBA" id="ARBA00006484"/>
    </source>
</evidence>
<dbReference type="PANTHER" id="PTHR42879">
    <property type="entry name" value="3-OXOACYL-(ACYL-CARRIER-PROTEIN) REDUCTASE"/>
    <property type="match status" value="1"/>
</dbReference>
<comment type="catalytic activity">
    <reaction evidence="3">
        <text>a (3R)-hydroxyacyl-[ACP] + NADP(+) = a 3-oxoacyl-[ACP] + NADPH + H(+)</text>
        <dbReference type="Rhea" id="RHEA:17397"/>
        <dbReference type="Rhea" id="RHEA-COMP:9916"/>
        <dbReference type="Rhea" id="RHEA-COMP:9945"/>
        <dbReference type="ChEBI" id="CHEBI:15378"/>
        <dbReference type="ChEBI" id="CHEBI:57783"/>
        <dbReference type="ChEBI" id="CHEBI:58349"/>
        <dbReference type="ChEBI" id="CHEBI:78776"/>
        <dbReference type="ChEBI" id="CHEBI:78827"/>
        <dbReference type="EC" id="1.1.1.100"/>
    </reaction>
</comment>
<proteinExistence type="inferred from homology"/>
<comment type="similarity">
    <text evidence="1">Belongs to the short-chain dehydrogenases/reductases (SDR) family.</text>
</comment>
<dbReference type="FunFam" id="3.40.50.720:FF:000084">
    <property type="entry name" value="Short-chain dehydrogenase reductase"/>
    <property type="match status" value="1"/>
</dbReference>
<organism evidence="4 5">
    <name type="scientific">Patella caerulea</name>
    <name type="common">Rayed Mediterranean limpet</name>
    <dbReference type="NCBI Taxonomy" id="87958"/>
    <lineage>
        <taxon>Eukaryota</taxon>
        <taxon>Metazoa</taxon>
        <taxon>Spiralia</taxon>
        <taxon>Lophotrochozoa</taxon>
        <taxon>Mollusca</taxon>
        <taxon>Gastropoda</taxon>
        <taxon>Patellogastropoda</taxon>
        <taxon>Patelloidea</taxon>
        <taxon>Patellidae</taxon>
        <taxon>Patella</taxon>
    </lineage>
</organism>
<dbReference type="PANTHER" id="PTHR42879:SF2">
    <property type="entry name" value="3-OXOACYL-[ACYL-CARRIER-PROTEIN] REDUCTASE FABG"/>
    <property type="match status" value="1"/>
</dbReference>
<evidence type="ECO:0000256" key="2">
    <source>
        <dbReference type="ARBA" id="ARBA00012948"/>
    </source>
</evidence>
<gene>
    <name evidence="4" type="ORF">SNE40_021363</name>
</gene>
<dbReference type="InterPro" id="IPR002347">
    <property type="entry name" value="SDR_fam"/>
</dbReference>
<dbReference type="PRINTS" id="PR00081">
    <property type="entry name" value="GDHRDH"/>
</dbReference>